<organism evidence="7 8">
    <name type="scientific">Staphylococcus aureus</name>
    <dbReference type="NCBI Taxonomy" id="1280"/>
    <lineage>
        <taxon>Bacteria</taxon>
        <taxon>Bacillati</taxon>
        <taxon>Bacillota</taxon>
        <taxon>Bacilli</taxon>
        <taxon>Bacillales</taxon>
        <taxon>Staphylococcaceae</taxon>
        <taxon>Staphylococcus</taxon>
    </lineage>
</organism>
<dbReference type="Proteomes" id="UP000254116">
    <property type="component" value="Unassembled WGS sequence"/>
</dbReference>
<dbReference type="PROSITE" id="PS51510">
    <property type="entry name" value="PHOSPHAGEN_KINASE_C"/>
    <property type="match status" value="1"/>
</dbReference>
<evidence type="ECO:0000256" key="3">
    <source>
        <dbReference type="ARBA" id="ARBA00022777"/>
    </source>
</evidence>
<accession>A0A380EE28</accession>
<feature type="binding site" evidence="5">
    <location>
        <position position="9"/>
    </location>
    <ligand>
        <name>ATP</name>
        <dbReference type="ChEBI" id="CHEBI:30616"/>
    </ligand>
</feature>
<keyword evidence="4 5" id="KW-0067">ATP-binding</keyword>
<feature type="domain" description="Phosphagen kinase C-terminal" evidence="6">
    <location>
        <begin position="1"/>
        <end position="32"/>
    </location>
</feature>
<dbReference type="GO" id="GO:0005524">
    <property type="term" value="F:ATP binding"/>
    <property type="evidence" value="ECO:0007669"/>
    <property type="project" value="UniProtKB-UniRule"/>
</dbReference>
<dbReference type="EC" id="2.7.3.3" evidence="7"/>
<dbReference type="GO" id="GO:0004054">
    <property type="term" value="F:arginine kinase activity"/>
    <property type="evidence" value="ECO:0007669"/>
    <property type="project" value="UniProtKB-EC"/>
</dbReference>
<proteinExistence type="inferred from homology"/>
<keyword evidence="2 5" id="KW-0547">Nucleotide-binding</keyword>
<evidence type="ECO:0000313" key="7">
    <source>
        <dbReference type="EMBL" id="SUL32707.1"/>
    </source>
</evidence>
<dbReference type="SUPFAM" id="SSF55931">
    <property type="entry name" value="Glutamine synthetase/guanido kinase"/>
    <property type="match status" value="1"/>
</dbReference>
<dbReference type="Gene3D" id="3.30.590.10">
    <property type="entry name" value="Glutamine synthetase/guanido kinase, catalytic domain"/>
    <property type="match status" value="1"/>
</dbReference>
<keyword evidence="3 5" id="KW-0418">Kinase</keyword>
<sequence>MINEEDHIRIQAMGTDTTLQALYNQLHQLMMN</sequence>
<reference evidence="7 8" key="1">
    <citation type="submission" date="2018-06" db="EMBL/GenBank/DDBJ databases">
        <authorList>
            <consortium name="Pathogen Informatics"/>
            <person name="Doyle S."/>
        </authorList>
    </citation>
    <scope>NUCLEOTIDE SEQUENCE [LARGE SCALE GENOMIC DNA]</scope>
    <source>
        <strain evidence="7 8">NCTC10702</strain>
    </source>
</reference>
<evidence type="ECO:0000259" key="6">
    <source>
        <dbReference type="PROSITE" id="PS51510"/>
    </source>
</evidence>
<dbReference type="InterPro" id="IPR022414">
    <property type="entry name" value="ATP-guanido_PTrfase_cat"/>
</dbReference>
<dbReference type="EMBL" id="UHBY01000003">
    <property type="protein sequence ID" value="SUL32707.1"/>
    <property type="molecule type" value="Genomic_DNA"/>
</dbReference>
<dbReference type="EC" id="2.7.3.-" evidence="7"/>
<dbReference type="Pfam" id="PF00217">
    <property type="entry name" value="ATP-gua_Ptrans"/>
    <property type="match status" value="1"/>
</dbReference>
<dbReference type="AlphaFoldDB" id="A0A380EE28"/>
<keyword evidence="1 5" id="KW-0808">Transferase</keyword>
<dbReference type="InterPro" id="IPR014746">
    <property type="entry name" value="Gln_synth/guanido_kin_cat_dom"/>
</dbReference>
<gene>
    <name evidence="7" type="ORF">NCTC10702_00940</name>
</gene>
<protein>
    <submittedName>
        <fullName evidence="7">Arginine kinase</fullName>
        <ecNumber evidence="7">2.7.3.-</ecNumber>
        <ecNumber evidence="7">2.7.3.3</ecNumber>
    </submittedName>
</protein>
<comment type="similarity">
    <text evidence="5">Belongs to the ATP:guanido phosphotransferase family.</text>
</comment>
<name>A0A380EE28_STAAU</name>
<evidence type="ECO:0000256" key="5">
    <source>
        <dbReference type="PROSITE-ProRule" id="PRU00843"/>
    </source>
</evidence>
<evidence type="ECO:0000256" key="2">
    <source>
        <dbReference type="ARBA" id="ARBA00022741"/>
    </source>
</evidence>
<evidence type="ECO:0000256" key="1">
    <source>
        <dbReference type="ARBA" id="ARBA00022679"/>
    </source>
</evidence>
<evidence type="ECO:0000313" key="8">
    <source>
        <dbReference type="Proteomes" id="UP000254116"/>
    </source>
</evidence>
<comment type="caution">
    <text evidence="5">Lacks conserved residue(s) required for the propagation of feature annotation.</text>
</comment>
<evidence type="ECO:0000256" key="4">
    <source>
        <dbReference type="ARBA" id="ARBA00022840"/>
    </source>
</evidence>